<dbReference type="RefSeq" id="WP_074475191.1">
    <property type="nucleotide sequence ID" value="NZ_FMCT01000006.1"/>
</dbReference>
<dbReference type="AlphaFoldDB" id="A0A1C4YM55"/>
<keyword evidence="4" id="KW-1185">Reference proteome</keyword>
<reference evidence="4" key="1">
    <citation type="submission" date="2016-06" db="EMBL/GenBank/DDBJ databases">
        <authorList>
            <person name="Varghese N."/>
            <person name="Submissions Spin"/>
        </authorList>
    </citation>
    <scope>NUCLEOTIDE SEQUENCE [LARGE SCALE GENOMIC DNA]</scope>
    <source>
        <strain evidence="4">DSM 43168</strain>
    </source>
</reference>
<feature type="region of interest" description="Disordered" evidence="1">
    <location>
        <begin position="293"/>
        <end position="360"/>
    </location>
</feature>
<evidence type="ECO:0000313" key="3">
    <source>
        <dbReference type="EMBL" id="SCF21774.1"/>
    </source>
</evidence>
<protein>
    <recommendedName>
        <fullName evidence="5">Heavy-metal-associated domain-containing protein</fullName>
    </recommendedName>
</protein>
<proteinExistence type="predicted"/>
<organism evidence="3 4">
    <name type="scientific">Micromonospora carbonacea</name>
    <dbReference type="NCBI Taxonomy" id="47853"/>
    <lineage>
        <taxon>Bacteria</taxon>
        <taxon>Bacillati</taxon>
        <taxon>Actinomycetota</taxon>
        <taxon>Actinomycetes</taxon>
        <taxon>Micromonosporales</taxon>
        <taxon>Micromonosporaceae</taxon>
        <taxon>Micromonospora</taxon>
    </lineage>
</organism>
<gene>
    <name evidence="3" type="ORF">GA0070563_106256</name>
</gene>
<feature type="compositionally biased region" description="Basic and acidic residues" evidence="1">
    <location>
        <begin position="36"/>
        <end position="49"/>
    </location>
</feature>
<sequence length="360" mass="35927">MNTATKLSGFALGLAAVFGAAYGVGQVVGPVTPAADTRHDAGTRHDADHASGTTGVDAGDAPTAHLPGGLLVSDHGYTLAPLAAPAGEFAFRITGPDGRPVTRYEVAHDKPMHLVVARRDLSGFRHVHPEAGPDGTWRVASPLAGPGVWRAFADFTPTGGPALTLGVDVTVPGALDARPLPPPATATTVDGYTVTLDGTAEPGRASRLTLTVSRDGTPVTDLQPYLGAFGHLVALRQGDLAYLHVHPAGAPGDGAGPAVSFSAEFPSAGVYRLYLDFRHGDAVRTAEFTVVADTPAGPGASGGPTATGAPTASSAPATTGEPRATGAPTLTGTPTATGTPAATSTPTADAGHGVPGHGHD</sequence>
<feature type="chain" id="PRO_5038454885" description="Heavy-metal-associated domain-containing protein" evidence="2">
    <location>
        <begin position="24"/>
        <end position="360"/>
    </location>
</feature>
<keyword evidence="2" id="KW-0732">Signal</keyword>
<evidence type="ECO:0000256" key="2">
    <source>
        <dbReference type="SAM" id="SignalP"/>
    </source>
</evidence>
<dbReference type="Proteomes" id="UP000183585">
    <property type="component" value="Unassembled WGS sequence"/>
</dbReference>
<name>A0A1C4YM55_9ACTN</name>
<evidence type="ECO:0000256" key="1">
    <source>
        <dbReference type="SAM" id="MobiDB-lite"/>
    </source>
</evidence>
<evidence type="ECO:0000313" key="4">
    <source>
        <dbReference type="Proteomes" id="UP000183585"/>
    </source>
</evidence>
<feature type="region of interest" description="Disordered" evidence="1">
    <location>
        <begin position="35"/>
        <end position="61"/>
    </location>
</feature>
<accession>A0A1C4YM55</accession>
<feature type="signal peptide" evidence="2">
    <location>
        <begin position="1"/>
        <end position="23"/>
    </location>
</feature>
<dbReference type="EMBL" id="FMCT01000006">
    <property type="protein sequence ID" value="SCF21774.1"/>
    <property type="molecule type" value="Genomic_DNA"/>
</dbReference>
<evidence type="ECO:0008006" key="5">
    <source>
        <dbReference type="Google" id="ProtNLM"/>
    </source>
</evidence>
<dbReference type="STRING" id="47853.TK50_04600"/>
<feature type="compositionally biased region" description="Low complexity" evidence="1">
    <location>
        <begin position="294"/>
        <end position="351"/>
    </location>
</feature>